<evidence type="ECO:0000313" key="1">
    <source>
        <dbReference type="EMBL" id="MYH62768.1"/>
    </source>
</evidence>
<organism evidence="1">
    <name type="scientific">Caldilineaceae bacterium SB0675_bin_29</name>
    <dbReference type="NCBI Taxonomy" id="2605266"/>
    <lineage>
        <taxon>Bacteria</taxon>
        <taxon>Bacillati</taxon>
        <taxon>Chloroflexota</taxon>
        <taxon>Caldilineae</taxon>
        <taxon>Caldilineales</taxon>
        <taxon>Caldilineaceae</taxon>
    </lineage>
</organism>
<dbReference type="AlphaFoldDB" id="A0A6B1G385"/>
<gene>
    <name evidence="1" type="ORF">F4148_13770</name>
</gene>
<proteinExistence type="predicted"/>
<reference evidence="1" key="1">
    <citation type="submission" date="2019-09" db="EMBL/GenBank/DDBJ databases">
        <title>Characterisation of the sponge microbiome using genome-centric metagenomics.</title>
        <authorList>
            <person name="Engelberts J.P."/>
            <person name="Robbins S.J."/>
            <person name="De Goeij J.M."/>
            <person name="Aranda M."/>
            <person name="Bell S.C."/>
            <person name="Webster N.S."/>
        </authorList>
    </citation>
    <scope>NUCLEOTIDE SEQUENCE</scope>
    <source>
        <strain evidence="1">SB0675_bin_29</strain>
    </source>
</reference>
<dbReference type="EMBL" id="VYDA01000494">
    <property type="protein sequence ID" value="MYH62768.1"/>
    <property type="molecule type" value="Genomic_DNA"/>
</dbReference>
<name>A0A6B1G385_9CHLR</name>
<sequence length="548" mass="62225">MSRLIQAGSLRFQEEEDVLLRRTQTASFWRDQFRVSDEDLDFVHELILDAESPMTTSQLALRLIQEYQRRETARMESELKKGAVYQPKNLYEVGETLIFPAMDFLVGEVLETRAGQNPEHGEFDVIRVGFADTGESREFAANLQTGHRLNGTNGQATGDEEALLSAEEIHSLYQEEIEESLLFVLSEGDRSEDFVAIDEFWLLADMLAEVHVGHLNIAEALLEMQNRPMSSEELLPELDLPVEGVALPMQVISLNHALGNDERFDQIGSSRGPLWFLARLEPPEAQTIPPLLRPNLGRYNRAILSVELLQMEWELDDEWGESGASTPVSSVVPSISFTLTFPHWLYGTLPLSSRTRALFPHSALERSMVTVVDGRWGNRYTAWVVHSGRYVCGLKEWMVAHNLPVSAQITLERTNEPDEVLIDFRPRRMRREWSRIAKVDAERQRFGLEMNKVQISCEYDDELIVSCDDREELEAFNAGLAGNDDALGQIVDRMVPEIAKLNPQGTAHVKTIYSAVNMLWRCPPGPIFHALISNPRFQDYGDGLFKVR</sequence>
<comment type="caution">
    <text evidence="1">The sequence shown here is derived from an EMBL/GenBank/DDBJ whole genome shotgun (WGS) entry which is preliminary data.</text>
</comment>
<protein>
    <submittedName>
        <fullName evidence="1">Uncharacterized protein</fullName>
    </submittedName>
</protein>
<accession>A0A6B1G385</accession>